<dbReference type="InterPro" id="IPR017871">
    <property type="entry name" value="ABC_transporter-like_CS"/>
</dbReference>
<evidence type="ECO:0000313" key="7">
    <source>
        <dbReference type="Proteomes" id="UP000051673"/>
    </source>
</evidence>
<accession>A0A0R2JFA3</accession>
<evidence type="ECO:0000259" key="5">
    <source>
        <dbReference type="PROSITE" id="PS50893"/>
    </source>
</evidence>
<keyword evidence="4" id="KW-0067">ATP-binding</keyword>
<dbReference type="InterPro" id="IPR027417">
    <property type="entry name" value="P-loop_NTPase"/>
</dbReference>
<dbReference type="EMBL" id="JQCD01000031">
    <property type="protein sequence ID" value="KRN76018.1"/>
    <property type="molecule type" value="Genomic_DNA"/>
</dbReference>
<dbReference type="STRING" id="1620.IV67_GL001068"/>
<dbReference type="PANTHER" id="PTHR42798">
    <property type="entry name" value="LIPOPROTEIN-RELEASING SYSTEM ATP-BINDING PROTEIN LOLD"/>
    <property type="match status" value="1"/>
</dbReference>
<organism evidence="6 7">
    <name type="scientific">Weissella minor</name>
    <dbReference type="NCBI Taxonomy" id="1620"/>
    <lineage>
        <taxon>Bacteria</taxon>
        <taxon>Bacillati</taxon>
        <taxon>Bacillota</taxon>
        <taxon>Bacilli</taxon>
        <taxon>Lactobacillales</taxon>
        <taxon>Lactobacillaceae</taxon>
        <taxon>Weissella</taxon>
    </lineage>
</organism>
<feature type="domain" description="ABC transporter" evidence="5">
    <location>
        <begin position="5"/>
        <end position="217"/>
    </location>
</feature>
<gene>
    <name evidence="6" type="ORF">IV67_GL001068</name>
</gene>
<protein>
    <submittedName>
        <fullName evidence="6">ABC antimicrobial peptide transporter ATPase</fullName>
    </submittedName>
</protein>
<sequence length="217" mass="24245">MKAVIQFEAVHKCFSEQQILKNSHLSVFEGEFVALVGPSGSGKSTILNMMGLLDSPDSGQILIDGKKAPAIDSRQATKIRRNTINYLFQSFALIEERTVQENLLLAMHFTKQSQAAKAGAILQVLKLLELDRRLHDRVNVLSGGEKQRIALARAFLKPGDIILADEPTGALDPLLAEKAFELLQMMQKKFHKTLIMVTHNVEQANRADRIINMQVMR</sequence>
<dbReference type="PROSITE" id="PS00211">
    <property type="entry name" value="ABC_TRANSPORTER_1"/>
    <property type="match status" value="1"/>
</dbReference>
<dbReference type="PROSITE" id="PS50893">
    <property type="entry name" value="ABC_TRANSPORTER_2"/>
    <property type="match status" value="1"/>
</dbReference>
<reference evidence="6 7" key="1">
    <citation type="journal article" date="2015" name="Genome Announc.">
        <title>Expanding the biotechnology potential of lactobacilli through comparative genomics of 213 strains and associated genera.</title>
        <authorList>
            <person name="Sun Z."/>
            <person name="Harris H.M."/>
            <person name="McCann A."/>
            <person name="Guo C."/>
            <person name="Argimon S."/>
            <person name="Zhang W."/>
            <person name="Yang X."/>
            <person name="Jeffery I.B."/>
            <person name="Cooney J.C."/>
            <person name="Kagawa T.F."/>
            <person name="Liu W."/>
            <person name="Song Y."/>
            <person name="Salvetti E."/>
            <person name="Wrobel A."/>
            <person name="Rasinkangas P."/>
            <person name="Parkhill J."/>
            <person name="Rea M.C."/>
            <person name="O'Sullivan O."/>
            <person name="Ritari J."/>
            <person name="Douillard F.P."/>
            <person name="Paul Ross R."/>
            <person name="Yang R."/>
            <person name="Briner A.E."/>
            <person name="Felis G.E."/>
            <person name="de Vos W.M."/>
            <person name="Barrangou R."/>
            <person name="Klaenhammer T.R."/>
            <person name="Caufield P.W."/>
            <person name="Cui Y."/>
            <person name="Zhang H."/>
            <person name="O'Toole P.W."/>
        </authorList>
    </citation>
    <scope>NUCLEOTIDE SEQUENCE [LARGE SCALE GENOMIC DNA]</scope>
    <source>
        <strain evidence="6 7">DSM 20014</strain>
    </source>
</reference>
<evidence type="ECO:0000313" key="6">
    <source>
        <dbReference type="EMBL" id="KRN76018.1"/>
    </source>
</evidence>
<comment type="similarity">
    <text evidence="1">Belongs to the ABC transporter superfamily.</text>
</comment>
<dbReference type="OrthoDB" id="9791546at2"/>
<keyword evidence="2" id="KW-0813">Transport</keyword>
<dbReference type="InterPro" id="IPR017911">
    <property type="entry name" value="MacB-like_ATP-bd"/>
</dbReference>
<dbReference type="GO" id="GO:0016887">
    <property type="term" value="F:ATP hydrolysis activity"/>
    <property type="evidence" value="ECO:0007669"/>
    <property type="project" value="InterPro"/>
</dbReference>
<comment type="caution">
    <text evidence="6">The sequence shown here is derived from an EMBL/GenBank/DDBJ whole genome shotgun (WGS) entry which is preliminary data.</text>
</comment>
<evidence type="ECO:0000256" key="3">
    <source>
        <dbReference type="ARBA" id="ARBA00022741"/>
    </source>
</evidence>
<dbReference type="SUPFAM" id="SSF52540">
    <property type="entry name" value="P-loop containing nucleoside triphosphate hydrolases"/>
    <property type="match status" value="1"/>
</dbReference>
<keyword evidence="7" id="KW-1185">Reference proteome</keyword>
<dbReference type="Proteomes" id="UP000051673">
    <property type="component" value="Unassembled WGS sequence"/>
</dbReference>
<dbReference type="PATRIC" id="fig|1620.3.peg.1083"/>
<dbReference type="GO" id="GO:0005524">
    <property type="term" value="F:ATP binding"/>
    <property type="evidence" value="ECO:0007669"/>
    <property type="project" value="UniProtKB-KW"/>
</dbReference>
<dbReference type="RefSeq" id="WP_057788869.1">
    <property type="nucleotide sequence ID" value="NZ_JQCD01000031.1"/>
</dbReference>
<keyword evidence="3" id="KW-0547">Nucleotide-binding</keyword>
<proteinExistence type="inferred from homology"/>
<dbReference type="Gene3D" id="3.40.50.300">
    <property type="entry name" value="P-loop containing nucleotide triphosphate hydrolases"/>
    <property type="match status" value="1"/>
</dbReference>
<dbReference type="InterPro" id="IPR003593">
    <property type="entry name" value="AAA+_ATPase"/>
</dbReference>
<evidence type="ECO:0000256" key="2">
    <source>
        <dbReference type="ARBA" id="ARBA00022448"/>
    </source>
</evidence>
<dbReference type="InterPro" id="IPR003439">
    <property type="entry name" value="ABC_transporter-like_ATP-bd"/>
</dbReference>
<dbReference type="SMART" id="SM00382">
    <property type="entry name" value="AAA"/>
    <property type="match status" value="1"/>
</dbReference>
<dbReference type="AlphaFoldDB" id="A0A0R2JFA3"/>
<dbReference type="CDD" id="cd03255">
    <property type="entry name" value="ABC_MJ0796_LolCDE_FtsE"/>
    <property type="match status" value="1"/>
</dbReference>
<dbReference type="PANTHER" id="PTHR42798:SF4">
    <property type="entry name" value="ABC TRANSPORTER DOMAIN-CONTAINING PROTEIN"/>
    <property type="match status" value="1"/>
</dbReference>
<evidence type="ECO:0000256" key="4">
    <source>
        <dbReference type="ARBA" id="ARBA00022840"/>
    </source>
</evidence>
<evidence type="ECO:0000256" key="1">
    <source>
        <dbReference type="ARBA" id="ARBA00005417"/>
    </source>
</evidence>
<name>A0A0R2JFA3_9LACO</name>
<dbReference type="Pfam" id="PF00005">
    <property type="entry name" value="ABC_tran"/>
    <property type="match status" value="1"/>
</dbReference>